<feature type="compositionally biased region" description="Basic and acidic residues" evidence="1">
    <location>
        <begin position="170"/>
        <end position="181"/>
    </location>
</feature>
<reference evidence="3" key="1">
    <citation type="journal article" date="2023" name="Science">
        <title>Genome structures resolve the early diversification of teleost fishes.</title>
        <authorList>
            <person name="Parey E."/>
            <person name="Louis A."/>
            <person name="Montfort J."/>
            <person name="Bouchez O."/>
            <person name="Roques C."/>
            <person name="Iampietro C."/>
            <person name="Lluch J."/>
            <person name="Castinel A."/>
            <person name="Donnadieu C."/>
            <person name="Desvignes T."/>
            <person name="Floi Bucao C."/>
            <person name="Jouanno E."/>
            <person name="Wen M."/>
            <person name="Mejri S."/>
            <person name="Dirks R."/>
            <person name="Jansen H."/>
            <person name="Henkel C."/>
            <person name="Chen W.J."/>
            <person name="Zahm M."/>
            <person name="Cabau C."/>
            <person name="Klopp C."/>
            <person name="Thompson A.W."/>
            <person name="Robinson-Rechavi M."/>
            <person name="Braasch I."/>
            <person name="Lecointre G."/>
            <person name="Bobe J."/>
            <person name="Postlethwait J.H."/>
            <person name="Berthelot C."/>
            <person name="Roest Crollius H."/>
            <person name="Guiguen Y."/>
        </authorList>
    </citation>
    <scope>NUCLEOTIDE SEQUENCE</scope>
    <source>
        <strain evidence="3">WJC10195</strain>
    </source>
</reference>
<evidence type="ECO:0000313" key="3">
    <source>
        <dbReference type="EMBL" id="KAJ8334962.1"/>
    </source>
</evidence>
<dbReference type="Pfam" id="PF13914">
    <property type="entry name" value="Phostensin"/>
    <property type="match status" value="1"/>
</dbReference>
<dbReference type="Proteomes" id="UP001152622">
    <property type="component" value="Chromosome 21"/>
</dbReference>
<accession>A0A9Q1E9Z3</accession>
<keyword evidence="4" id="KW-1185">Reference proteome</keyword>
<feature type="compositionally biased region" description="Low complexity" evidence="1">
    <location>
        <begin position="58"/>
        <end position="72"/>
    </location>
</feature>
<feature type="compositionally biased region" description="Gly residues" evidence="1">
    <location>
        <begin position="390"/>
        <end position="399"/>
    </location>
</feature>
<feature type="region of interest" description="Disordered" evidence="1">
    <location>
        <begin position="1"/>
        <end position="107"/>
    </location>
</feature>
<comment type="caution">
    <text evidence="3">The sequence shown here is derived from an EMBL/GenBank/DDBJ whole genome shotgun (WGS) entry which is preliminary data.</text>
</comment>
<feature type="region of interest" description="Disordered" evidence="1">
    <location>
        <begin position="119"/>
        <end position="314"/>
    </location>
</feature>
<dbReference type="AlphaFoldDB" id="A0A9Q1E9Z3"/>
<protein>
    <recommendedName>
        <fullName evidence="2">Phostensin/Taperin PP1-binding domain-containing protein</fullName>
    </recommendedName>
</protein>
<dbReference type="PANTHER" id="PTHR21685:SF0">
    <property type="entry name" value="PHOSTENSIN"/>
    <property type="match status" value="1"/>
</dbReference>
<dbReference type="InterPro" id="IPR025907">
    <property type="entry name" value="Phostensin/Taperin_PP1-bd_dom"/>
</dbReference>
<organism evidence="3 4">
    <name type="scientific">Synaphobranchus kaupii</name>
    <name type="common">Kaup's arrowtooth eel</name>
    <dbReference type="NCBI Taxonomy" id="118154"/>
    <lineage>
        <taxon>Eukaryota</taxon>
        <taxon>Metazoa</taxon>
        <taxon>Chordata</taxon>
        <taxon>Craniata</taxon>
        <taxon>Vertebrata</taxon>
        <taxon>Euteleostomi</taxon>
        <taxon>Actinopterygii</taxon>
        <taxon>Neopterygii</taxon>
        <taxon>Teleostei</taxon>
        <taxon>Anguilliformes</taxon>
        <taxon>Synaphobranchidae</taxon>
        <taxon>Synaphobranchus</taxon>
    </lineage>
</organism>
<feature type="compositionally biased region" description="Low complexity" evidence="1">
    <location>
        <begin position="280"/>
        <end position="293"/>
    </location>
</feature>
<dbReference type="GO" id="GO:0019902">
    <property type="term" value="F:phosphatase binding"/>
    <property type="evidence" value="ECO:0007669"/>
    <property type="project" value="InterPro"/>
</dbReference>
<name>A0A9Q1E9Z3_SYNKA</name>
<feature type="compositionally biased region" description="Polar residues" evidence="1">
    <location>
        <begin position="259"/>
        <end position="277"/>
    </location>
</feature>
<gene>
    <name evidence="3" type="ORF">SKAU_G00406010</name>
</gene>
<dbReference type="OrthoDB" id="8965062at2759"/>
<feature type="compositionally biased region" description="Basic and acidic residues" evidence="1">
    <location>
        <begin position="78"/>
        <end position="95"/>
    </location>
</feature>
<feature type="compositionally biased region" description="Low complexity" evidence="1">
    <location>
        <begin position="198"/>
        <end position="226"/>
    </location>
</feature>
<proteinExistence type="predicted"/>
<feature type="domain" description="Phostensin/Taperin PP1-binding" evidence="2">
    <location>
        <begin position="239"/>
        <end position="368"/>
    </location>
</feature>
<dbReference type="PANTHER" id="PTHR21685">
    <property type="entry name" value="TON-B BOX DOMAIN"/>
    <property type="match status" value="1"/>
</dbReference>
<dbReference type="EMBL" id="JAINUF010000021">
    <property type="protein sequence ID" value="KAJ8334962.1"/>
    <property type="molecule type" value="Genomic_DNA"/>
</dbReference>
<sequence length="412" mass="43023">MAAAKEEQGGQPPLLHVTQEQEVAAPKPGPRLPVSVARAAAEEGKERTSVPPPPRLHPPAGAQGPRGGQADQSALDSAEEREGEREGDGGERASEPCHLPPSLSPSSLVHMSRIYSSATAGCRGAVSSSGRWAEPGGQGEEPEDEGAEPRPGKGEEGSGGGVAAVQKQVELLHLREREARKRPGQKPKGGAQPAPHALRTSQPTPQLQLPQLRSQRTQPTQPQTPRCFTVTPRAGPPAPKNPEQSTPVGPSPAPALFSLRSSAGVQGRRGNTITITPRKTPAGPGAVSAGAAPAPAPTPTPNGTGTGAGEGGRKRYPTAEEIQVIGGYECLHRSCLVKQSRKQKRVKVCFDETQLEQVCEYPSESAMLACFPCPLQPDPERENVAREGGGRGGRGGGRGRSVHTWECQDNGG</sequence>
<evidence type="ECO:0000256" key="1">
    <source>
        <dbReference type="SAM" id="MobiDB-lite"/>
    </source>
</evidence>
<feature type="region of interest" description="Disordered" evidence="1">
    <location>
        <begin position="381"/>
        <end position="412"/>
    </location>
</feature>
<dbReference type="InterPro" id="IPR026671">
    <property type="entry name" value="PPP1R18/Tprn"/>
</dbReference>
<evidence type="ECO:0000313" key="4">
    <source>
        <dbReference type="Proteomes" id="UP001152622"/>
    </source>
</evidence>
<evidence type="ECO:0000259" key="2">
    <source>
        <dbReference type="Pfam" id="PF13914"/>
    </source>
</evidence>
<feature type="compositionally biased region" description="Basic and acidic residues" evidence="1">
    <location>
        <begin position="147"/>
        <end position="156"/>
    </location>
</feature>